<dbReference type="EMBL" id="MLBF01000009">
    <property type="protein sequence ID" value="OLN32343.1"/>
    <property type="molecule type" value="Genomic_DNA"/>
</dbReference>
<protein>
    <submittedName>
        <fullName evidence="2">Uncharacterized protein</fullName>
    </submittedName>
</protein>
<organism evidence="2 3">
    <name type="scientific">Desulfosporosinus metallidurans</name>
    <dbReference type="NCBI Taxonomy" id="1888891"/>
    <lineage>
        <taxon>Bacteria</taxon>
        <taxon>Bacillati</taxon>
        <taxon>Bacillota</taxon>
        <taxon>Clostridia</taxon>
        <taxon>Eubacteriales</taxon>
        <taxon>Desulfitobacteriaceae</taxon>
        <taxon>Desulfosporosinus</taxon>
    </lineage>
</organism>
<feature type="compositionally biased region" description="Basic residues" evidence="1">
    <location>
        <begin position="23"/>
        <end position="37"/>
    </location>
</feature>
<reference evidence="2 3" key="1">
    <citation type="submission" date="2016-09" db="EMBL/GenBank/DDBJ databases">
        <title>Complete genome of Desulfosporosinus sp. OL.</title>
        <authorList>
            <person name="Mardanov A."/>
            <person name="Beletsky A."/>
            <person name="Panova A."/>
            <person name="Karnachuk O."/>
            <person name="Ravin N."/>
        </authorList>
    </citation>
    <scope>NUCLEOTIDE SEQUENCE [LARGE SCALE GENOMIC DNA]</scope>
    <source>
        <strain evidence="2 3">OL</strain>
    </source>
</reference>
<comment type="caution">
    <text evidence="2">The sequence shown here is derived from an EMBL/GenBank/DDBJ whole genome shotgun (WGS) entry which is preliminary data.</text>
</comment>
<evidence type="ECO:0000313" key="2">
    <source>
        <dbReference type="EMBL" id="OLN32343.1"/>
    </source>
</evidence>
<evidence type="ECO:0000256" key="1">
    <source>
        <dbReference type="SAM" id="MobiDB-lite"/>
    </source>
</evidence>
<name>A0A1Q8QYC6_9FIRM</name>
<gene>
    <name evidence="2" type="ORF">DSOL_1663</name>
</gene>
<dbReference type="STRING" id="1888891.DSOL_1663"/>
<dbReference type="Proteomes" id="UP000186102">
    <property type="component" value="Unassembled WGS sequence"/>
</dbReference>
<evidence type="ECO:0000313" key="3">
    <source>
        <dbReference type="Proteomes" id="UP000186102"/>
    </source>
</evidence>
<proteinExistence type="predicted"/>
<feature type="region of interest" description="Disordered" evidence="1">
    <location>
        <begin position="1"/>
        <end position="37"/>
    </location>
</feature>
<sequence length="37" mass="4352">MTCQIKERTKHRQGNQTEGRIPLLRRKHLKAGHKPGF</sequence>
<keyword evidence="3" id="KW-1185">Reference proteome</keyword>
<dbReference type="AlphaFoldDB" id="A0A1Q8QYC6"/>
<accession>A0A1Q8QYC6</accession>